<dbReference type="OrthoDB" id="3514520at2"/>
<dbReference type="Gene3D" id="2.30.40.10">
    <property type="entry name" value="Urease, subunit C, domain 1"/>
    <property type="match status" value="1"/>
</dbReference>
<feature type="chain" id="PRO_5039075775" evidence="2">
    <location>
        <begin position="22"/>
        <end position="470"/>
    </location>
</feature>
<dbReference type="AlphaFoldDB" id="A0A0H5RP82"/>
<evidence type="ECO:0000313" key="5">
    <source>
        <dbReference type="Proteomes" id="UP000199147"/>
    </source>
</evidence>
<reference evidence="5" key="1">
    <citation type="submission" date="2015-07" db="EMBL/GenBank/DDBJ databases">
        <authorList>
            <person name="Urmite Genomes"/>
        </authorList>
    </citation>
    <scope>NUCLEOTIDE SEQUENCE [LARGE SCALE GENOMIC DNA]</scope>
    <source>
        <strain evidence="5">type strain: ATCC 49404</strain>
    </source>
</reference>
<dbReference type="InterPro" id="IPR011059">
    <property type="entry name" value="Metal-dep_hydrolase_composite"/>
</dbReference>
<dbReference type="EMBL" id="CWKH01000001">
    <property type="protein sequence ID" value="CRZ15606.1"/>
    <property type="molecule type" value="Genomic_DNA"/>
</dbReference>
<dbReference type="CDD" id="cd01299">
    <property type="entry name" value="Met_dep_hydrolase_A"/>
    <property type="match status" value="1"/>
</dbReference>
<keyword evidence="5" id="KW-1185">Reference proteome</keyword>
<evidence type="ECO:0000256" key="1">
    <source>
        <dbReference type="SAM" id="MobiDB-lite"/>
    </source>
</evidence>
<accession>A0A0H5RP82</accession>
<feature type="domain" description="Amidohydrolase-related" evidence="3">
    <location>
        <begin position="104"/>
        <end position="463"/>
    </location>
</feature>
<evidence type="ECO:0000313" key="4">
    <source>
        <dbReference type="EMBL" id="CRZ15606.1"/>
    </source>
</evidence>
<dbReference type="PANTHER" id="PTHR43135">
    <property type="entry name" value="ALPHA-D-RIBOSE 1-METHYLPHOSPHONATE 5-TRIPHOSPHATE DIPHOSPHATASE"/>
    <property type="match status" value="1"/>
</dbReference>
<name>A0A0H5RP82_9MYCO</name>
<dbReference type="SUPFAM" id="SSF51338">
    <property type="entry name" value="Composite domain of metallo-dependent hydrolases"/>
    <property type="match status" value="2"/>
</dbReference>
<dbReference type="PROSITE" id="PS51257">
    <property type="entry name" value="PROKAR_LIPOPROTEIN"/>
    <property type="match status" value="1"/>
</dbReference>
<dbReference type="RefSeq" id="WP_090513986.1">
    <property type="nucleotide sequence ID" value="NZ_CWKH01000001.1"/>
</dbReference>
<dbReference type="InterPro" id="IPR032466">
    <property type="entry name" value="Metal_Hydrolase"/>
</dbReference>
<protein>
    <submittedName>
        <fullName evidence="4">Imidazolonepropionase</fullName>
    </submittedName>
</protein>
<evidence type="ECO:0000259" key="3">
    <source>
        <dbReference type="Pfam" id="PF01979"/>
    </source>
</evidence>
<dbReference type="SUPFAM" id="SSF51556">
    <property type="entry name" value="Metallo-dependent hydrolases"/>
    <property type="match status" value="1"/>
</dbReference>
<dbReference type="InterPro" id="IPR051781">
    <property type="entry name" value="Metallo-dep_Hydrolase"/>
</dbReference>
<keyword evidence="2" id="KW-0732">Signal</keyword>
<gene>
    <name evidence="4" type="ORF">BN2156_02469</name>
</gene>
<dbReference type="Gene3D" id="3.20.20.140">
    <property type="entry name" value="Metal-dependent hydrolases"/>
    <property type="match status" value="1"/>
</dbReference>
<dbReference type="Pfam" id="PF01979">
    <property type="entry name" value="Amidohydro_1"/>
    <property type="match status" value="1"/>
</dbReference>
<proteinExistence type="predicted"/>
<dbReference type="InterPro" id="IPR006680">
    <property type="entry name" value="Amidohydro-rel"/>
</dbReference>
<dbReference type="InterPro" id="IPR057744">
    <property type="entry name" value="OTAase-like"/>
</dbReference>
<organism evidence="4 5">
    <name type="scientific">Mycolicibacterium neworleansense</name>
    <dbReference type="NCBI Taxonomy" id="146018"/>
    <lineage>
        <taxon>Bacteria</taxon>
        <taxon>Bacillati</taxon>
        <taxon>Actinomycetota</taxon>
        <taxon>Actinomycetes</taxon>
        <taxon>Mycobacteriales</taxon>
        <taxon>Mycobacteriaceae</taxon>
        <taxon>Mycolicibacterium</taxon>
    </lineage>
</organism>
<dbReference type="STRING" id="146018.BN2156_02469"/>
<feature type="signal peptide" evidence="2">
    <location>
        <begin position="1"/>
        <end position="21"/>
    </location>
</feature>
<dbReference type="PANTHER" id="PTHR43135:SF3">
    <property type="entry name" value="ALPHA-D-RIBOSE 1-METHYLPHOSPHONATE 5-TRIPHOSPHATE DIPHOSPHATASE"/>
    <property type="match status" value="1"/>
</dbReference>
<dbReference type="GO" id="GO:0016810">
    <property type="term" value="F:hydrolase activity, acting on carbon-nitrogen (but not peptide) bonds"/>
    <property type="evidence" value="ECO:0007669"/>
    <property type="project" value="InterPro"/>
</dbReference>
<dbReference type="Proteomes" id="UP000199147">
    <property type="component" value="Unassembled WGS sequence"/>
</dbReference>
<feature type="region of interest" description="Disordered" evidence="1">
    <location>
        <begin position="21"/>
        <end position="47"/>
    </location>
</feature>
<evidence type="ECO:0000256" key="2">
    <source>
        <dbReference type="SAM" id="SignalP"/>
    </source>
</evidence>
<sequence length="470" mass="49444" precursor="true">MRAFGLLASLAVVLASVSCSAGEGDGPPASTEAVAPTESARPPAAPGAGVAVTDFRNVKIFDGHSDRLSAPSNVRVKGNRIERISAEALPEEPGATVIDGGGRTLMPGLIDNHWHTMLVRPPVTQLTTLDPGYLNLLAGAEANDTLMRGFTTVRDLGGPSFGLKQAIDEGVVTGPRIFPSGAIITVTSGHGDFRTSADLPRNPGDPHSRQEELGAAMVADSPDEVRMRAREQLFQGASQIKLTAGGGVSSPHSPLDVTTFTEPELRAATEAAGNWGTYVAVHAYTPQTIQQAIRAGVTCIEHAHLMDEATAKEMADKNIWLSTQPIPAEMIGAFPPGSDEAAKAKEIVDGVDNVYRLARKYKLKTAFGTDILFSPQLAPKQGALLAGLGKWFSPAETLTMATGTNAELLAMSGKRSPYAGKLGVVQEGALADLLLVDGDPLARLDLVADPERNFKVIMKDGKTFKNTLAS</sequence>